<accession>X7FAP4</accession>
<evidence type="ECO:0000313" key="4">
    <source>
        <dbReference type="EMBL" id="ETX29972.1"/>
    </source>
</evidence>
<evidence type="ECO:0000313" key="5">
    <source>
        <dbReference type="Proteomes" id="UP000023430"/>
    </source>
</evidence>
<comment type="caution">
    <text evidence="4">The sequence shown here is derived from an EMBL/GenBank/DDBJ whole genome shotgun (WGS) entry which is preliminary data.</text>
</comment>
<dbReference type="AlphaFoldDB" id="X7FAP4"/>
<evidence type="ECO:0000256" key="1">
    <source>
        <dbReference type="SAM" id="MobiDB-lite"/>
    </source>
</evidence>
<feature type="compositionally biased region" description="Pro residues" evidence="1">
    <location>
        <begin position="236"/>
        <end position="246"/>
    </location>
</feature>
<dbReference type="Pfam" id="PF13717">
    <property type="entry name" value="Zn_ribbon_4"/>
    <property type="match status" value="1"/>
</dbReference>
<dbReference type="OrthoDB" id="7159357at2"/>
<evidence type="ECO:0000259" key="3">
    <source>
        <dbReference type="Pfam" id="PF13717"/>
    </source>
</evidence>
<dbReference type="eggNOG" id="ENOG5031FWZ">
    <property type="taxonomic scope" value="Bacteria"/>
</dbReference>
<keyword evidence="2" id="KW-1133">Transmembrane helix</keyword>
<dbReference type="STRING" id="1449351.RISW2_20195"/>
<protein>
    <recommendedName>
        <fullName evidence="3">Zinc finger/thioredoxin putative domain-containing protein</fullName>
    </recommendedName>
</protein>
<dbReference type="InterPro" id="IPR011723">
    <property type="entry name" value="Znf/thioredoxin_put"/>
</dbReference>
<proteinExistence type="predicted"/>
<feature type="compositionally biased region" description="Basic and acidic residues" evidence="1">
    <location>
        <begin position="163"/>
        <end position="185"/>
    </location>
</feature>
<feature type="compositionally biased region" description="Basic and acidic residues" evidence="1">
    <location>
        <begin position="125"/>
        <end position="148"/>
    </location>
</feature>
<feature type="domain" description="Zinc finger/thioredoxin putative" evidence="3">
    <location>
        <begin position="1"/>
        <end position="36"/>
    </location>
</feature>
<dbReference type="NCBIfam" id="TIGR02098">
    <property type="entry name" value="MJ0042_CXXC"/>
    <property type="match status" value="1"/>
</dbReference>
<dbReference type="RefSeq" id="WP_043767767.1">
    <property type="nucleotide sequence ID" value="NZ_JAME01000006.1"/>
</dbReference>
<feature type="compositionally biased region" description="Acidic residues" evidence="1">
    <location>
        <begin position="85"/>
        <end position="106"/>
    </location>
</feature>
<name>X7FAP4_9RHOB</name>
<feature type="transmembrane region" description="Helical" evidence="2">
    <location>
        <begin position="300"/>
        <end position="321"/>
    </location>
</feature>
<feature type="region of interest" description="Disordered" evidence="1">
    <location>
        <begin position="38"/>
        <end position="299"/>
    </location>
</feature>
<evidence type="ECO:0000256" key="2">
    <source>
        <dbReference type="SAM" id="Phobius"/>
    </source>
</evidence>
<feature type="compositionally biased region" description="Low complexity" evidence="1">
    <location>
        <begin position="46"/>
        <end position="64"/>
    </location>
</feature>
<keyword evidence="2" id="KW-0812">Transmembrane</keyword>
<dbReference type="Proteomes" id="UP000023430">
    <property type="component" value="Unassembled WGS sequence"/>
</dbReference>
<reference evidence="4 5" key="1">
    <citation type="submission" date="2014-01" db="EMBL/GenBank/DDBJ databases">
        <title>Roseivivax isoporae LMG 25204 Genome Sequencing.</title>
        <authorList>
            <person name="Lai Q."/>
            <person name="Li G."/>
            <person name="Shao Z."/>
        </authorList>
    </citation>
    <scope>NUCLEOTIDE SEQUENCE [LARGE SCALE GENOMIC DNA]</scope>
    <source>
        <strain evidence="4 5">LMG 25204</strain>
    </source>
</reference>
<organism evidence="4 5">
    <name type="scientific">Roseivivax isoporae LMG 25204</name>
    <dbReference type="NCBI Taxonomy" id="1449351"/>
    <lineage>
        <taxon>Bacteria</taxon>
        <taxon>Pseudomonadati</taxon>
        <taxon>Pseudomonadota</taxon>
        <taxon>Alphaproteobacteria</taxon>
        <taxon>Rhodobacterales</taxon>
        <taxon>Roseobacteraceae</taxon>
        <taxon>Roseivivax</taxon>
    </lineage>
</organism>
<dbReference type="EMBL" id="JAME01000006">
    <property type="protein sequence ID" value="ETX29972.1"/>
    <property type="molecule type" value="Genomic_DNA"/>
</dbReference>
<gene>
    <name evidence="4" type="ORF">RISW2_20195</name>
</gene>
<keyword evidence="5" id="KW-1185">Reference proteome</keyword>
<keyword evidence="2" id="KW-0472">Membrane</keyword>
<sequence length="371" mass="39397">MRLICPNCDAQYEVPTAVIPAGGRDVQCSNCGTVWFQAHPDDAPDAADPASGPEEIAADPVAEPVAEEPDAPPPPVADDAPETRPDDDDDRDDASRDDEDEDEGEDTLPAPVGAPGPQRRPAARRSLDPEVAELLRQEAEYEARHRAVDAGGIESQPDLGLDNWHEDDTARRARESRERMAKMRGEPAPADARTRAAAAAAATGAVGLGRDFDTGDTDPAEPPAAQRQPEPDPRPEPSPQPDPAPRPDPDEPASASNAPRRDLLPDIDEINQTLRATDTRRPMETPQGRMSAPEDTDEGGFGRGFLTVLVLGAALIALYAYAPRIAAAVPAAEPPLAAYVEAVDGARTWLDAAVRDLLVRLDALSSEAGES</sequence>
<feature type="compositionally biased region" description="Low complexity" evidence="1">
    <location>
        <begin position="109"/>
        <end position="120"/>
    </location>
</feature>
<dbReference type="PATRIC" id="fig|1449351.3.peg.1167"/>
<feature type="compositionally biased region" description="Low complexity" evidence="1">
    <location>
        <begin position="187"/>
        <end position="205"/>
    </location>
</feature>